<comment type="caution">
    <text evidence="6">The sequence shown here is derived from an EMBL/GenBank/DDBJ whole genome shotgun (WGS) entry which is preliminary data.</text>
</comment>
<dbReference type="EMBL" id="JAMXLX010000007">
    <property type="protein sequence ID" value="MCO5959082.1"/>
    <property type="molecule type" value="Genomic_DNA"/>
</dbReference>
<dbReference type="InterPro" id="IPR049382">
    <property type="entry name" value="FGGY_C_2"/>
</dbReference>
<evidence type="ECO:0000256" key="1">
    <source>
        <dbReference type="ARBA" id="ARBA00009156"/>
    </source>
</evidence>
<dbReference type="Gene3D" id="3.30.420.40">
    <property type="match status" value="2"/>
</dbReference>
<evidence type="ECO:0000256" key="3">
    <source>
        <dbReference type="ARBA" id="ARBA00022777"/>
    </source>
</evidence>
<dbReference type="InterPro" id="IPR043129">
    <property type="entry name" value="ATPase_NBD"/>
</dbReference>
<proteinExistence type="inferred from homology"/>
<dbReference type="InterPro" id="IPR050406">
    <property type="entry name" value="FGGY_Carb_Kinase"/>
</dbReference>
<dbReference type="PANTHER" id="PTHR43095">
    <property type="entry name" value="SUGAR KINASE"/>
    <property type="match status" value="1"/>
</dbReference>
<reference evidence="6" key="1">
    <citation type="submission" date="2022-06" db="EMBL/GenBank/DDBJ databases">
        <authorList>
            <person name="Sun Q."/>
        </authorList>
    </citation>
    <scope>NUCLEOTIDE SEQUENCE</scope>
    <source>
        <strain evidence="6">S101</strain>
    </source>
</reference>
<evidence type="ECO:0000259" key="5">
    <source>
        <dbReference type="Pfam" id="PF21546"/>
    </source>
</evidence>
<dbReference type="Pfam" id="PF21546">
    <property type="entry name" value="FGGY_C_2"/>
    <property type="match status" value="1"/>
</dbReference>
<evidence type="ECO:0000313" key="6">
    <source>
        <dbReference type="EMBL" id="MCO5959082.1"/>
    </source>
</evidence>
<accession>A0AAJ1BZH4</accession>
<evidence type="ECO:0000313" key="7">
    <source>
        <dbReference type="Proteomes" id="UP001155380"/>
    </source>
</evidence>
<name>A0AAJ1BZH4_9HYPH</name>
<sequence>MTDTKYERVAVIDIGKTNAKVVLLDGKSGAEIAVRKTPNTVIAAPPYPHYDIEALWSFIQATLAEFARAPGFDVISITTHGASAVLLGKDGELALPVLDYEFEYPQAIRDAYAKLRPEFSETCSPALSSGLNLGAQLHFQKSAFPEAFERVWAILTYPQYWAWRLSGVVANEATSLGCHTDLWNPAKGEFSSLVDRLGIRDRLAPIRSAFDALGPVRPELCAALGLERPVPVYCGIHDSNASLLPHLVSCETPFSVVSTGTWVVCFATPGNLDALTPERDSLANVNAFGKATPSARFMGGREFEVLTQGLTVSDGDLDEVVDTVIGKSLMILPNVVEGSGPFQGRRMQWIGSPASDAEKVVAASLYMALMTEVCLDLIGAEGQIVVEGPMSRNAVYLKALASATGREVAIQAGDSLSGTALGAAMLTGMRPEVSGAIRHKPSLDLGGYREQWRRAVEIG</sequence>
<keyword evidence="2" id="KW-0808">Transferase</keyword>
<dbReference type="GO" id="GO:0005975">
    <property type="term" value="P:carbohydrate metabolic process"/>
    <property type="evidence" value="ECO:0007669"/>
    <property type="project" value="InterPro"/>
</dbReference>
<evidence type="ECO:0000259" key="4">
    <source>
        <dbReference type="Pfam" id="PF00370"/>
    </source>
</evidence>
<dbReference type="RefSeq" id="WP_250914328.1">
    <property type="nucleotide sequence ID" value="NZ_JAMXLX010000007.1"/>
</dbReference>
<dbReference type="PANTHER" id="PTHR43095:SF5">
    <property type="entry name" value="XYLULOSE KINASE"/>
    <property type="match status" value="1"/>
</dbReference>
<dbReference type="SUPFAM" id="SSF53067">
    <property type="entry name" value="Actin-like ATPase domain"/>
    <property type="match status" value="2"/>
</dbReference>
<feature type="domain" description="Carbohydrate kinase FGGY N-terminal" evidence="4">
    <location>
        <begin position="11"/>
        <end position="244"/>
    </location>
</feature>
<evidence type="ECO:0000256" key="2">
    <source>
        <dbReference type="ARBA" id="ARBA00022679"/>
    </source>
</evidence>
<comment type="similarity">
    <text evidence="1">Belongs to the FGGY kinase family.</text>
</comment>
<dbReference type="AlphaFoldDB" id="A0AAJ1BZH4"/>
<dbReference type="InterPro" id="IPR018484">
    <property type="entry name" value="FGGY_N"/>
</dbReference>
<keyword evidence="3 6" id="KW-0418">Kinase</keyword>
<dbReference type="GO" id="GO:0016301">
    <property type="term" value="F:kinase activity"/>
    <property type="evidence" value="ECO:0007669"/>
    <property type="project" value="UniProtKB-KW"/>
</dbReference>
<feature type="domain" description="Carbohydrate kinase FGGY C-terminal" evidence="5">
    <location>
        <begin position="252"/>
        <end position="428"/>
    </location>
</feature>
<gene>
    <name evidence="6" type="ORF">NBH21_20070</name>
</gene>
<dbReference type="Proteomes" id="UP001155380">
    <property type="component" value="Unassembled WGS sequence"/>
</dbReference>
<protein>
    <submittedName>
        <fullName evidence="6">FGGY-family carbohydrate kinase</fullName>
    </submittedName>
</protein>
<dbReference type="Pfam" id="PF00370">
    <property type="entry name" value="FGGY_N"/>
    <property type="match status" value="1"/>
</dbReference>
<organism evidence="6 7">
    <name type="scientific">Ciceribacter sichuanensis</name>
    <dbReference type="NCBI Taxonomy" id="2949647"/>
    <lineage>
        <taxon>Bacteria</taxon>
        <taxon>Pseudomonadati</taxon>
        <taxon>Pseudomonadota</taxon>
        <taxon>Alphaproteobacteria</taxon>
        <taxon>Hyphomicrobiales</taxon>
        <taxon>Rhizobiaceae</taxon>
        <taxon>Ciceribacter</taxon>
    </lineage>
</organism>
<dbReference type="CDD" id="cd07772">
    <property type="entry name" value="ASKHA_NBD_FGGY_NaCK-like"/>
    <property type="match status" value="1"/>
</dbReference>